<gene>
    <name evidence="3" type="ORF">HRI_003363000</name>
</gene>
<protein>
    <submittedName>
        <fullName evidence="3">DAYSLEEPER</fullName>
    </submittedName>
</protein>
<dbReference type="InterPro" id="IPR012337">
    <property type="entry name" value="RNaseH-like_sf"/>
</dbReference>
<reference evidence="3" key="1">
    <citation type="submission" date="2023-05" db="EMBL/GenBank/DDBJ databases">
        <title>Genome and transcriptome analyses reveal genes involved in the formation of fine ridges on petal epidermal cells in Hibiscus trionum.</title>
        <authorList>
            <person name="Koshimizu S."/>
            <person name="Masuda S."/>
            <person name="Ishii T."/>
            <person name="Shirasu K."/>
            <person name="Hoshino A."/>
            <person name="Arita M."/>
        </authorList>
    </citation>
    <scope>NUCLEOTIDE SEQUENCE</scope>
    <source>
        <strain evidence="3">Hamamatsu line</strain>
    </source>
</reference>
<dbReference type="AlphaFoldDB" id="A0A9W7IKV3"/>
<dbReference type="PANTHER" id="PTHR46481:SF7">
    <property type="entry name" value="ZINC FINGER BED DOMAIN-CONTAINING PROTEIN RICESLEEPER 2-LIKE"/>
    <property type="match status" value="1"/>
</dbReference>
<organism evidence="3 4">
    <name type="scientific">Hibiscus trionum</name>
    <name type="common">Flower of an hour</name>
    <dbReference type="NCBI Taxonomy" id="183268"/>
    <lineage>
        <taxon>Eukaryota</taxon>
        <taxon>Viridiplantae</taxon>
        <taxon>Streptophyta</taxon>
        <taxon>Embryophyta</taxon>
        <taxon>Tracheophyta</taxon>
        <taxon>Spermatophyta</taxon>
        <taxon>Magnoliopsida</taxon>
        <taxon>eudicotyledons</taxon>
        <taxon>Gunneridae</taxon>
        <taxon>Pentapetalae</taxon>
        <taxon>rosids</taxon>
        <taxon>malvids</taxon>
        <taxon>Malvales</taxon>
        <taxon>Malvaceae</taxon>
        <taxon>Malvoideae</taxon>
        <taxon>Hibiscus</taxon>
    </lineage>
</organism>
<dbReference type="PANTHER" id="PTHR46481">
    <property type="entry name" value="ZINC FINGER BED DOMAIN-CONTAINING PROTEIN 4"/>
    <property type="match status" value="1"/>
</dbReference>
<evidence type="ECO:0000313" key="3">
    <source>
        <dbReference type="EMBL" id="GMI96937.1"/>
    </source>
</evidence>
<keyword evidence="4" id="KW-1185">Reference proteome</keyword>
<comment type="caution">
    <text evidence="3">The sequence shown here is derived from an EMBL/GenBank/DDBJ whole genome shotgun (WGS) entry which is preliminary data.</text>
</comment>
<keyword evidence="1" id="KW-0238">DNA-binding</keyword>
<evidence type="ECO:0000259" key="2">
    <source>
        <dbReference type="Pfam" id="PF14372"/>
    </source>
</evidence>
<dbReference type="Proteomes" id="UP001165190">
    <property type="component" value="Unassembled WGS sequence"/>
</dbReference>
<dbReference type="EMBL" id="BSYR01000030">
    <property type="protein sequence ID" value="GMI96937.1"/>
    <property type="molecule type" value="Genomic_DNA"/>
</dbReference>
<proteinExistence type="predicted"/>
<dbReference type="SUPFAM" id="SSF53098">
    <property type="entry name" value="Ribonuclease H-like"/>
    <property type="match status" value="1"/>
</dbReference>
<dbReference type="InterPro" id="IPR025525">
    <property type="entry name" value="hAT-like_transposase_RNase-H"/>
</dbReference>
<evidence type="ECO:0000256" key="1">
    <source>
        <dbReference type="ARBA" id="ARBA00023125"/>
    </source>
</evidence>
<dbReference type="OrthoDB" id="1718237at2759"/>
<accession>A0A9W7IKV3</accession>
<feature type="domain" description="hAT-like transposase RNase-H fold" evidence="2">
    <location>
        <begin position="239"/>
        <end position="318"/>
    </location>
</feature>
<evidence type="ECO:0000313" key="4">
    <source>
        <dbReference type="Proteomes" id="UP001165190"/>
    </source>
</evidence>
<sequence length="366" mass="43176">MIIVDELPFSNCRGRRVQVIFFQSMHKVSSPISVYYEEWKLQKRIINFSPIFAHRGENIGQALEKCIRDWGIERIFTTTVDNAFANTVGVEYLRKKLNRRNVCVANGKYMLTRCVAHVINLIVQEGVKHDSVFVDRVRTIVRYIRASPSRIKKFYKCAEEEMIDTKAYLCLDMPTRWNSTYMKLKVVAKYKRAFDSYSRDDYNFFLDLSTGDGVPTFDDWENVRKIEKVLEPFYDLTLKWANSEDLDVISVTSKMREKYNKYWGDAKKINFLVYLANIFDPRRKMDFVNFGVNLRFPNIATDVMKMIDKELHCLFDEHSSISRRAMVYEGQSNIPTKDWLRKSNDPINLDEYVAELQNMEDDNISF</sequence>
<dbReference type="InterPro" id="IPR052035">
    <property type="entry name" value="ZnF_BED_domain_contain"/>
</dbReference>
<dbReference type="GO" id="GO:0003677">
    <property type="term" value="F:DNA binding"/>
    <property type="evidence" value="ECO:0007669"/>
    <property type="project" value="UniProtKB-KW"/>
</dbReference>
<name>A0A9W7IKV3_HIBTR</name>
<dbReference type="Pfam" id="PF14372">
    <property type="entry name" value="hAT-like_RNase-H"/>
    <property type="match status" value="1"/>
</dbReference>